<evidence type="ECO:0000313" key="11">
    <source>
        <dbReference type="EMBL" id="OAD46541.1"/>
    </source>
</evidence>
<comment type="cofactor">
    <cofactor evidence="7">
        <name>Mn(2+)</name>
        <dbReference type="ChEBI" id="CHEBI:29035"/>
    </cofactor>
</comment>
<dbReference type="AlphaFoldDB" id="A0A176TFW8"/>
<comment type="subcellular location">
    <subcellularLocation>
        <location evidence="7">Cytoplasm</location>
    </subcellularLocation>
</comment>
<dbReference type="UniPathway" id="UPA00563">
    <property type="reaction ID" value="UER00624"/>
</dbReference>
<dbReference type="GO" id="GO:0030145">
    <property type="term" value="F:manganese ion binding"/>
    <property type="evidence" value="ECO:0007669"/>
    <property type="project" value="UniProtKB-UniRule"/>
</dbReference>
<dbReference type="GO" id="GO:0019571">
    <property type="term" value="P:D-arabinose catabolic process"/>
    <property type="evidence" value="ECO:0007669"/>
    <property type="project" value="TreeGrafter"/>
</dbReference>
<keyword evidence="1 7" id="KW-0963">Cytoplasm</keyword>
<feature type="domain" description="L-fucose isomerase C-terminal" evidence="8">
    <location>
        <begin position="388"/>
        <end position="552"/>
    </location>
</feature>
<feature type="domain" description="L-fucose isomerase N-terminal-2" evidence="10">
    <location>
        <begin position="173"/>
        <end position="352"/>
    </location>
</feature>
<evidence type="ECO:0000256" key="6">
    <source>
        <dbReference type="ARBA" id="ARBA00023277"/>
    </source>
</evidence>
<accession>A0A176TFW8</accession>
<dbReference type="InterPro" id="IPR038391">
    <property type="entry name" value="Fucose_iso_dom1_sf"/>
</dbReference>
<protein>
    <recommendedName>
        <fullName evidence="7">L-fucose isomerase</fullName>
        <shortName evidence="7">FucIase</shortName>
        <ecNumber evidence="7">5.3.1.25</ecNumber>
    </recommendedName>
    <alternativeName>
        <fullName evidence="7">6-deoxy-L-galactose isomerase</fullName>
    </alternativeName>
</protein>
<dbReference type="Gene3D" id="3.20.14.10">
    <property type="entry name" value="L-fucose/L-arabinose isomerase, C-terminal"/>
    <property type="match status" value="1"/>
</dbReference>
<comment type="pathway">
    <text evidence="7">Carbohydrate degradation; L-fucose degradation; L-lactaldehyde and glycerone phosphate from L-fucose: step 1/3.</text>
</comment>
<dbReference type="InterPro" id="IPR004216">
    <property type="entry name" value="Fuc/Ara_isomerase_C"/>
</dbReference>
<dbReference type="STRING" id="1333662.LPB303_03075"/>
<dbReference type="InterPro" id="IPR005763">
    <property type="entry name" value="Fucose_isomerase"/>
</dbReference>
<dbReference type="PANTHER" id="PTHR37840">
    <property type="entry name" value="L-FUCOSE ISOMERASE"/>
    <property type="match status" value="1"/>
</dbReference>
<dbReference type="GO" id="GO:0008736">
    <property type="term" value="F:L-fucose isomerase activity"/>
    <property type="evidence" value="ECO:0007669"/>
    <property type="project" value="UniProtKB-UniRule"/>
</dbReference>
<evidence type="ECO:0000256" key="3">
    <source>
        <dbReference type="ARBA" id="ARBA00023211"/>
    </source>
</evidence>
<feature type="binding site" evidence="7">
    <location>
        <position position="335"/>
    </location>
    <ligand>
        <name>Mn(2+)</name>
        <dbReference type="ChEBI" id="CHEBI:29035"/>
    </ligand>
</feature>
<comment type="function">
    <text evidence="7">Converts the aldose L-fucose into the corresponding ketose L-fuculose.</text>
</comment>
<dbReference type="NCBIfam" id="TIGR01089">
    <property type="entry name" value="fucI"/>
    <property type="match status" value="1"/>
</dbReference>
<dbReference type="EC" id="5.3.1.25" evidence="7"/>
<dbReference type="FunFam" id="3.20.14.10:FF:000001">
    <property type="entry name" value="L-fucose isomerase"/>
    <property type="match status" value="1"/>
</dbReference>
<dbReference type="InterPro" id="IPR015888">
    <property type="entry name" value="Fuc_isomerase_C"/>
</dbReference>
<evidence type="ECO:0000256" key="5">
    <source>
        <dbReference type="ARBA" id="ARBA00023253"/>
    </source>
</evidence>
<gene>
    <name evidence="7 11" type="primary">fucI</name>
    <name evidence="11" type="ORF">LPB303_03075</name>
</gene>
<feature type="binding site" evidence="7">
    <location>
        <position position="526"/>
    </location>
    <ligand>
        <name>Mn(2+)</name>
        <dbReference type="ChEBI" id="CHEBI:29035"/>
    </ligand>
</feature>
<feature type="domain" description="L-fucose isomerase N-terminal-1" evidence="9">
    <location>
        <begin position="5"/>
        <end position="172"/>
    </location>
</feature>
<keyword evidence="2 7" id="KW-0479">Metal-binding</keyword>
<proteinExistence type="inferred from homology"/>
<evidence type="ECO:0000256" key="1">
    <source>
        <dbReference type="ARBA" id="ARBA00022490"/>
    </source>
</evidence>
<name>A0A176TFW8_9FLAO</name>
<dbReference type="Pfam" id="PF07882">
    <property type="entry name" value="Fucose_iso_N2"/>
    <property type="match status" value="1"/>
</dbReference>
<feature type="active site" description="Proton acceptor" evidence="7">
    <location>
        <position position="359"/>
    </location>
</feature>
<comment type="caution">
    <text evidence="11">The sequence shown here is derived from an EMBL/GenBank/DDBJ whole genome shotgun (WGS) entry which is preliminary data.</text>
</comment>
<dbReference type="Pfam" id="PF07881">
    <property type="entry name" value="Fucose_iso_N1"/>
    <property type="match status" value="1"/>
</dbReference>
<dbReference type="HAMAP" id="MF_01254">
    <property type="entry name" value="Fucose_iso"/>
    <property type="match status" value="1"/>
</dbReference>
<keyword evidence="4 7" id="KW-0413">Isomerase</keyword>
<dbReference type="InterPro" id="IPR038392">
    <property type="entry name" value="Fucose_isomerase_dom2_sf"/>
</dbReference>
<dbReference type="Gene3D" id="3.40.275.10">
    <property type="entry name" value="L-fucose Isomerase, Chain A, domain 2"/>
    <property type="match status" value="1"/>
</dbReference>
<keyword evidence="5 7" id="KW-0294">Fucose metabolism</keyword>
<dbReference type="InterPro" id="IPR012888">
    <property type="entry name" value="Fucose_iso_N1"/>
</dbReference>
<dbReference type="Pfam" id="PF02952">
    <property type="entry name" value="Fucose_iso_C"/>
    <property type="match status" value="1"/>
</dbReference>
<comment type="catalytic activity">
    <reaction evidence="7">
        <text>L-fucose = L-fuculose</text>
        <dbReference type="Rhea" id="RHEA:17233"/>
        <dbReference type="ChEBI" id="CHEBI:2181"/>
        <dbReference type="ChEBI" id="CHEBI:17617"/>
        <dbReference type="EC" id="5.3.1.25"/>
    </reaction>
</comment>
<dbReference type="InterPro" id="IPR012889">
    <property type="entry name" value="Fucose_isomerase_N2"/>
</dbReference>
<dbReference type="GO" id="GO:0008790">
    <property type="term" value="F:arabinose isomerase activity"/>
    <property type="evidence" value="ECO:0007669"/>
    <property type="project" value="TreeGrafter"/>
</dbReference>
<keyword evidence="6 7" id="KW-0119">Carbohydrate metabolism</keyword>
<evidence type="ECO:0000256" key="4">
    <source>
        <dbReference type="ARBA" id="ARBA00023235"/>
    </source>
</evidence>
<evidence type="ECO:0000256" key="2">
    <source>
        <dbReference type="ARBA" id="ARBA00022723"/>
    </source>
</evidence>
<dbReference type="Gene3D" id="3.40.50.1070">
    <property type="match status" value="1"/>
</dbReference>
<reference evidence="11 12" key="1">
    <citation type="submission" date="2016-02" db="EMBL/GenBank/DDBJ databases">
        <title>Draft genome sequence of Polaribacter atrinae KACC17473.</title>
        <authorList>
            <person name="Shin S.-K."/>
            <person name="Yi H."/>
        </authorList>
    </citation>
    <scope>NUCLEOTIDE SEQUENCE [LARGE SCALE GENOMIC DNA]</scope>
    <source>
        <strain evidence="11 12">KACC 17473</strain>
    </source>
</reference>
<dbReference type="InterPro" id="IPR009015">
    <property type="entry name" value="Fucose_isomerase_N/cen_sf"/>
</dbReference>
<dbReference type="GO" id="GO:0042355">
    <property type="term" value="P:L-fucose catabolic process"/>
    <property type="evidence" value="ECO:0007669"/>
    <property type="project" value="UniProtKB-UniRule"/>
</dbReference>
<dbReference type="PANTHER" id="PTHR37840:SF1">
    <property type="entry name" value="L-FUCOSE ISOMERASE"/>
    <property type="match status" value="1"/>
</dbReference>
<dbReference type="GO" id="GO:0005737">
    <property type="term" value="C:cytoplasm"/>
    <property type="evidence" value="ECO:0007669"/>
    <property type="project" value="UniProtKB-SubCell"/>
</dbReference>
<feature type="binding site" evidence="7">
    <location>
        <position position="359"/>
    </location>
    <ligand>
        <name>Mn(2+)</name>
        <dbReference type="ChEBI" id="CHEBI:29035"/>
    </ligand>
</feature>
<sequence length="591" mass="65209">MGRLPKIGIRPVIDGRELGVRESLEVQTMDMAKAAAKLIEETLRFPSGEKVECVIADTTIGGVADAAACADKFKREGVEVSLTVTPCWCYGTEVMDTDPLLPKAVWGFNGTERPGAVYLAAALAGYSQKGLPAFGIYGKEVQDGGDQTIPQDVSEKILRFVKGALAVAQMKGKSYLSIGYSSMGIAGSMVDVNFLQDYLGVRAEFVESVELLRRIDEGIFDQEEYAKALAWTKENCEEGADRNNPEAQKSRSQKDAEWEKVVKMTLICKDLMNGNPKLKEMGFGEESKGRNAIMGGFQGQRQWTDYQPNADFTESILNSSFDWNGIRQAYTFATENDCLNAISMLFGHLLTNKAQLFSDVRTYWSPESVERVTGKKLTGLAENGIIHLINSGSTTLDATAQQKDADGNPTMKPFWDITDEDVKRCLDNTKWPPATVEYFRGGGFSSNFLTKGQMPLTMCRINLIKGIGPVLQIVEGWSVELPEDVHTVLNERTDPTWPTTWFVPRTTGTGFFKDVYTVMAKWGANHGAISHGHIGADLISLAAMLRIPVNMHNVSEDDVFRPSAWSAFGENLEGADYRACKNYGPLYGFKE</sequence>
<feature type="active site" description="Proton acceptor" evidence="7">
    <location>
        <position position="335"/>
    </location>
</feature>
<dbReference type="NCBIfam" id="NF008220">
    <property type="entry name" value="PRK10991.1"/>
    <property type="match status" value="1"/>
</dbReference>
<keyword evidence="3 7" id="KW-0464">Manganese</keyword>
<dbReference type="SUPFAM" id="SSF50443">
    <property type="entry name" value="FucI/AraA C-terminal domain-like"/>
    <property type="match status" value="1"/>
</dbReference>
<evidence type="ECO:0000259" key="10">
    <source>
        <dbReference type="Pfam" id="PF07882"/>
    </source>
</evidence>
<dbReference type="SUPFAM" id="SSF53743">
    <property type="entry name" value="FucI/AraA N-terminal and middle domains"/>
    <property type="match status" value="1"/>
</dbReference>
<keyword evidence="12" id="KW-1185">Reference proteome</keyword>
<organism evidence="11 12">
    <name type="scientific">Polaribacter atrinae</name>
    <dbReference type="NCBI Taxonomy" id="1333662"/>
    <lineage>
        <taxon>Bacteria</taxon>
        <taxon>Pseudomonadati</taxon>
        <taxon>Bacteroidota</taxon>
        <taxon>Flavobacteriia</taxon>
        <taxon>Flavobacteriales</taxon>
        <taxon>Flavobacteriaceae</taxon>
    </lineage>
</organism>
<comment type="similarity">
    <text evidence="7">Belongs to the L-fucose isomerase family.</text>
</comment>
<dbReference type="InterPro" id="IPR038393">
    <property type="entry name" value="Fuc_iso_dom3_sf"/>
</dbReference>
<evidence type="ECO:0000259" key="9">
    <source>
        <dbReference type="Pfam" id="PF07881"/>
    </source>
</evidence>
<evidence type="ECO:0000256" key="7">
    <source>
        <dbReference type="HAMAP-Rule" id="MF_01254"/>
    </source>
</evidence>
<evidence type="ECO:0000259" key="8">
    <source>
        <dbReference type="Pfam" id="PF02952"/>
    </source>
</evidence>
<dbReference type="Proteomes" id="UP000076923">
    <property type="component" value="Unassembled WGS sequence"/>
</dbReference>
<evidence type="ECO:0000313" key="12">
    <source>
        <dbReference type="Proteomes" id="UP000076923"/>
    </source>
</evidence>
<dbReference type="EMBL" id="LVWE01000003">
    <property type="protein sequence ID" value="OAD46541.1"/>
    <property type="molecule type" value="Genomic_DNA"/>
</dbReference>